<dbReference type="Gene3D" id="2.60.420.10">
    <property type="entry name" value="Maltose phosphorylase, domain 3"/>
    <property type="match status" value="1"/>
</dbReference>
<dbReference type="PANTHER" id="PTHR34987">
    <property type="entry name" value="C, PUTATIVE (AFU_ORTHOLOGUE AFUA_3G02880)-RELATED"/>
    <property type="match status" value="1"/>
</dbReference>
<dbReference type="GO" id="GO:0005975">
    <property type="term" value="P:carbohydrate metabolic process"/>
    <property type="evidence" value="ECO:0007669"/>
    <property type="project" value="InterPro"/>
</dbReference>
<dbReference type="InterPro" id="IPR035398">
    <property type="entry name" value="Bac_rhamnosid_C"/>
</dbReference>
<accession>A0A4S8MQ64</accession>
<feature type="non-terminal residue" evidence="2">
    <location>
        <position position="1"/>
    </location>
</feature>
<protein>
    <submittedName>
        <fullName evidence="2">Alpha-L-rhamnosidase</fullName>
    </submittedName>
</protein>
<dbReference type="SUPFAM" id="SSF48208">
    <property type="entry name" value="Six-hairpin glycosidases"/>
    <property type="match status" value="1"/>
</dbReference>
<dbReference type="Pfam" id="PF17390">
    <property type="entry name" value="Bac_rhamnosid_C"/>
    <property type="match status" value="1"/>
</dbReference>
<reference evidence="2 3" key="1">
    <citation type="journal article" date="2019" name="Nat. Ecol. Evol.">
        <title>Megaphylogeny resolves global patterns of mushroom evolution.</title>
        <authorList>
            <person name="Varga T."/>
            <person name="Krizsan K."/>
            <person name="Foldi C."/>
            <person name="Dima B."/>
            <person name="Sanchez-Garcia M."/>
            <person name="Sanchez-Ramirez S."/>
            <person name="Szollosi G.J."/>
            <person name="Szarkandi J.G."/>
            <person name="Papp V."/>
            <person name="Albert L."/>
            <person name="Andreopoulos W."/>
            <person name="Angelini C."/>
            <person name="Antonin V."/>
            <person name="Barry K.W."/>
            <person name="Bougher N.L."/>
            <person name="Buchanan P."/>
            <person name="Buyck B."/>
            <person name="Bense V."/>
            <person name="Catcheside P."/>
            <person name="Chovatia M."/>
            <person name="Cooper J."/>
            <person name="Damon W."/>
            <person name="Desjardin D."/>
            <person name="Finy P."/>
            <person name="Geml J."/>
            <person name="Haridas S."/>
            <person name="Hughes K."/>
            <person name="Justo A."/>
            <person name="Karasinski D."/>
            <person name="Kautmanova I."/>
            <person name="Kiss B."/>
            <person name="Kocsube S."/>
            <person name="Kotiranta H."/>
            <person name="LaButti K.M."/>
            <person name="Lechner B.E."/>
            <person name="Liimatainen K."/>
            <person name="Lipzen A."/>
            <person name="Lukacs Z."/>
            <person name="Mihaltcheva S."/>
            <person name="Morgado L.N."/>
            <person name="Niskanen T."/>
            <person name="Noordeloos M.E."/>
            <person name="Ohm R.A."/>
            <person name="Ortiz-Santana B."/>
            <person name="Ovrebo C."/>
            <person name="Racz N."/>
            <person name="Riley R."/>
            <person name="Savchenko A."/>
            <person name="Shiryaev A."/>
            <person name="Soop K."/>
            <person name="Spirin V."/>
            <person name="Szebenyi C."/>
            <person name="Tomsovsky M."/>
            <person name="Tulloss R.E."/>
            <person name="Uehling J."/>
            <person name="Grigoriev I.V."/>
            <person name="Vagvolgyi C."/>
            <person name="Papp T."/>
            <person name="Martin F.M."/>
            <person name="Miettinen O."/>
            <person name="Hibbett D.S."/>
            <person name="Nagy L.G."/>
        </authorList>
    </citation>
    <scope>NUCLEOTIDE SEQUENCE [LARGE SCALE GENOMIC DNA]</scope>
    <source>
        <strain evidence="2 3">CBS 962.96</strain>
    </source>
</reference>
<dbReference type="InterPro" id="IPR008928">
    <property type="entry name" value="6-hairpin_glycosidase_sf"/>
</dbReference>
<evidence type="ECO:0000259" key="1">
    <source>
        <dbReference type="Pfam" id="PF17390"/>
    </source>
</evidence>
<gene>
    <name evidence="2" type="ORF">K435DRAFT_648026</name>
</gene>
<keyword evidence="3" id="KW-1185">Reference proteome</keyword>
<evidence type="ECO:0000313" key="2">
    <source>
        <dbReference type="EMBL" id="THV05173.1"/>
    </source>
</evidence>
<organism evidence="2 3">
    <name type="scientific">Dendrothele bispora (strain CBS 962.96)</name>
    <dbReference type="NCBI Taxonomy" id="1314807"/>
    <lineage>
        <taxon>Eukaryota</taxon>
        <taxon>Fungi</taxon>
        <taxon>Dikarya</taxon>
        <taxon>Basidiomycota</taxon>
        <taxon>Agaricomycotina</taxon>
        <taxon>Agaricomycetes</taxon>
        <taxon>Agaricomycetidae</taxon>
        <taxon>Agaricales</taxon>
        <taxon>Agaricales incertae sedis</taxon>
        <taxon>Dendrothele</taxon>
    </lineage>
</organism>
<dbReference type="Proteomes" id="UP000297245">
    <property type="component" value="Unassembled WGS sequence"/>
</dbReference>
<feature type="domain" description="Alpha-L-rhamnosidase C-terminal" evidence="1">
    <location>
        <begin position="75"/>
        <end position="138"/>
    </location>
</feature>
<dbReference type="OrthoDB" id="10036721at2759"/>
<sequence length="161" mass="16886">LHREWGYILYTNLSVQSTLLEGFTANGSLGYRSAAGYSFDHSYTSHAHGWSTGPTFALTAHVVGIQLTSALGATWSVVPVLSGLSAAEGGFETSLGWFGAKWSVDSDSDELTITIETPDGTNGTVIIPGSGTMTVDGEETDNQGPVMLTGGNHTVIRKMSA</sequence>
<dbReference type="AlphaFoldDB" id="A0A4S8MQ64"/>
<dbReference type="EMBL" id="ML179051">
    <property type="protein sequence ID" value="THV05173.1"/>
    <property type="molecule type" value="Genomic_DNA"/>
</dbReference>
<name>A0A4S8MQ64_DENBC</name>
<dbReference type="PANTHER" id="PTHR34987:SF6">
    <property type="entry name" value="ALPHA-L-RHAMNOSIDASE SIX-HAIRPIN GLYCOSIDASE DOMAIN-CONTAINING PROTEIN"/>
    <property type="match status" value="1"/>
</dbReference>
<evidence type="ECO:0000313" key="3">
    <source>
        <dbReference type="Proteomes" id="UP000297245"/>
    </source>
</evidence>
<proteinExistence type="predicted"/>